<feature type="non-terminal residue" evidence="1">
    <location>
        <position position="58"/>
    </location>
</feature>
<proteinExistence type="predicted"/>
<name>A0AAD7BG62_MYCRO</name>
<dbReference type="AlphaFoldDB" id="A0AAD7BG62"/>
<keyword evidence="2" id="KW-1185">Reference proteome</keyword>
<accession>A0AAD7BG62</accession>
<dbReference type="EMBL" id="JARKIE010000712">
    <property type="protein sequence ID" value="KAJ7620026.1"/>
    <property type="molecule type" value="Genomic_DNA"/>
</dbReference>
<gene>
    <name evidence="1" type="ORF">B0H17DRAFT_846864</name>
</gene>
<organism evidence="1 2">
    <name type="scientific">Mycena rosella</name>
    <name type="common">Pink bonnet</name>
    <name type="synonym">Agaricus rosellus</name>
    <dbReference type="NCBI Taxonomy" id="1033263"/>
    <lineage>
        <taxon>Eukaryota</taxon>
        <taxon>Fungi</taxon>
        <taxon>Dikarya</taxon>
        <taxon>Basidiomycota</taxon>
        <taxon>Agaricomycotina</taxon>
        <taxon>Agaricomycetes</taxon>
        <taxon>Agaricomycetidae</taxon>
        <taxon>Agaricales</taxon>
        <taxon>Marasmiineae</taxon>
        <taxon>Mycenaceae</taxon>
        <taxon>Mycena</taxon>
    </lineage>
</organism>
<evidence type="ECO:0000313" key="1">
    <source>
        <dbReference type="EMBL" id="KAJ7620026.1"/>
    </source>
</evidence>
<dbReference type="Proteomes" id="UP001221757">
    <property type="component" value="Unassembled WGS sequence"/>
</dbReference>
<evidence type="ECO:0000313" key="2">
    <source>
        <dbReference type="Proteomes" id="UP001221757"/>
    </source>
</evidence>
<protein>
    <submittedName>
        <fullName evidence="1">Uncharacterized protein</fullName>
    </submittedName>
</protein>
<reference evidence="1" key="1">
    <citation type="submission" date="2023-03" db="EMBL/GenBank/DDBJ databases">
        <title>Massive genome expansion in bonnet fungi (Mycena s.s.) driven by repeated elements and novel gene families across ecological guilds.</title>
        <authorList>
            <consortium name="Lawrence Berkeley National Laboratory"/>
            <person name="Harder C.B."/>
            <person name="Miyauchi S."/>
            <person name="Viragh M."/>
            <person name="Kuo A."/>
            <person name="Thoen E."/>
            <person name="Andreopoulos B."/>
            <person name="Lu D."/>
            <person name="Skrede I."/>
            <person name="Drula E."/>
            <person name="Henrissat B."/>
            <person name="Morin E."/>
            <person name="Kohler A."/>
            <person name="Barry K."/>
            <person name="LaButti K."/>
            <person name="Morin E."/>
            <person name="Salamov A."/>
            <person name="Lipzen A."/>
            <person name="Mereny Z."/>
            <person name="Hegedus B."/>
            <person name="Baldrian P."/>
            <person name="Stursova M."/>
            <person name="Weitz H."/>
            <person name="Taylor A."/>
            <person name="Grigoriev I.V."/>
            <person name="Nagy L.G."/>
            <person name="Martin F."/>
            <person name="Kauserud H."/>
        </authorList>
    </citation>
    <scope>NUCLEOTIDE SEQUENCE</scope>
    <source>
        <strain evidence="1">CBHHK067</strain>
    </source>
</reference>
<feature type="non-terminal residue" evidence="1">
    <location>
        <position position="1"/>
    </location>
</feature>
<comment type="caution">
    <text evidence="1">The sequence shown here is derived from an EMBL/GenBank/DDBJ whole genome shotgun (WGS) entry which is preliminary data.</text>
</comment>
<sequence>PCGFCGQEISEGTCSVAIGTGKKVNSTCPDTYPFQITAAAKPSATKPCTNVPLRCPLC</sequence>